<feature type="compositionally biased region" description="Polar residues" evidence="5">
    <location>
        <begin position="877"/>
        <end position="888"/>
    </location>
</feature>
<dbReference type="Proteomes" id="UP001307889">
    <property type="component" value="Chromosome 2"/>
</dbReference>
<dbReference type="InterPro" id="IPR016130">
    <property type="entry name" value="Tyr_Pase_AS"/>
</dbReference>
<dbReference type="PROSITE" id="PS00383">
    <property type="entry name" value="TYR_PHOSPHATASE_1"/>
    <property type="match status" value="1"/>
</dbReference>
<dbReference type="PROSITE" id="PS50056">
    <property type="entry name" value="TYR_PHOSPHATASE_2"/>
    <property type="match status" value="1"/>
</dbReference>
<feature type="compositionally biased region" description="Low complexity" evidence="5">
    <location>
        <begin position="955"/>
        <end position="973"/>
    </location>
</feature>
<evidence type="ECO:0000313" key="9">
    <source>
        <dbReference type="Proteomes" id="UP001307889"/>
    </source>
</evidence>
<dbReference type="Pfam" id="PF00102">
    <property type="entry name" value="Y_phosphatase"/>
    <property type="match status" value="1"/>
</dbReference>
<dbReference type="SMART" id="SM00194">
    <property type="entry name" value="PTPc"/>
    <property type="match status" value="1"/>
</dbReference>
<dbReference type="PRINTS" id="PR00700">
    <property type="entry name" value="PRTYPHPHTASE"/>
</dbReference>
<dbReference type="SUPFAM" id="SSF52799">
    <property type="entry name" value="(Phosphotyrosine protein) phosphatases II"/>
    <property type="match status" value="1"/>
</dbReference>
<dbReference type="PANTHER" id="PTHR45983">
    <property type="entry name" value="TYROSINE PHOSPHATSE N18, PUTATIVE-RELATED"/>
    <property type="match status" value="1"/>
</dbReference>
<evidence type="ECO:0000256" key="2">
    <source>
        <dbReference type="ARBA" id="ARBA00022801"/>
    </source>
</evidence>
<feature type="region of interest" description="Disordered" evidence="5">
    <location>
        <begin position="771"/>
        <end position="909"/>
    </location>
</feature>
<dbReference type="PANTHER" id="PTHR45983:SF2">
    <property type="entry name" value="PROTEIN-TYROSINE-PHOSPHATASE"/>
    <property type="match status" value="1"/>
</dbReference>
<comment type="similarity">
    <text evidence="4">Belongs to the protein-tyrosine phosphatase family. Non-receptor class 4 subfamily.</text>
</comment>
<feature type="compositionally biased region" description="Polar residues" evidence="5">
    <location>
        <begin position="679"/>
        <end position="692"/>
    </location>
</feature>
<dbReference type="InterPro" id="IPR000242">
    <property type="entry name" value="PTP_cat"/>
</dbReference>
<reference evidence="8 9" key="1">
    <citation type="submission" date="2023-09" db="EMBL/GenBank/DDBJ databases">
        <title>Nesidiocoris tenuis whole genome shotgun sequence.</title>
        <authorList>
            <person name="Shibata T."/>
            <person name="Shimoda M."/>
            <person name="Kobayashi T."/>
            <person name="Uehara T."/>
        </authorList>
    </citation>
    <scope>NUCLEOTIDE SEQUENCE [LARGE SCALE GENOMIC DNA]</scope>
    <source>
        <strain evidence="8 9">Japan</strain>
    </source>
</reference>
<feature type="region of interest" description="Disordered" evidence="5">
    <location>
        <begin position="562"/>
        <end position="585"/>
    </location>
</feature>
<dbReference type="SMART" id="SM00404">
    <property type="entry name" value="PTPc_motif"/>
    <property type="match status" value="1"/>
</dbReference>
<gene>
    <name evidence="8" type="ORF">NTJ_04339</name>
</gene>
<evidence type="ECO:0000256" key="3">
    <source>
        <dbReference type="ARBA" id="ARBA00022912"/>
    </source>
</evidence>
<evidence type="ECO:0000259" key="6">
    <source>
        <dbReference type="PROSITE" id="PS50055"/>
    </source>
</evidence>
<keyword evidence="3" id="KW-0904">Protein phosphatase</keyword>
<dbReference type="InterPro" id="IPR029021">
    <property type="entry name" value="Prot-tyrosine_phosphatase-like"/>
</dbReference>
<name>A0ABN7AKV9_9HEMI</name>
<keyword evidence="2" id="KW-0378">Hydrolase</keyword>
<feature type="domain" description="Tyrosine specific protein phosphatases" evidence="7">
    <location>
        <begin position="217"/>
        <end position="294"/>
    </location>
</feature>
<dbReference type="EC" id="3.1.3.48" evidence="1"/>
<dbReference type="InterPro" id="IPR047170">
    <property type="entry name" value="PTN12/18/22"/>
</dbReference>
<dbReference type="PROSITE" id="PS50055">
    <property type="entry name" value="TYR_PHOSPHATASE_PTP"/>
    <property type="match status" value="1"/>
</dbReference>
<feature type="compositionally biased region" description="Polar residues" evidence="5">
    <location>
        <begin position="651"/>
        <end position="671"/>
    </location>
</feature>
<dbReference type="InterPro" id="IPR000387">
    <property type="entry name" value="Tyr_Pase_dom"/>
</dbReference>
<protein>
    <recommendedName>
        <fullName evidence="1">protein-tyrosine-phosphatase</fullName>
        <ecNumber evidence="1">3.1.3.48</ecNumber>
    </recommendedName>
</protein>
<sequence>MKDQVRTPLRTVLRNFLNHIEKLESSINPEKSYEAEFQDLKLFSESVKTSKEYACAEGEKETNRKKNRYKDILPFDLSRVVLNEYAGIPGSDYINANFIKGASGSPAYIASQGPLPSTVNDFWRMVVQCEVQVIVMACNVEEAGKAKCEKYWVDDGEEKQFGMISVKLLKASTVCPDFSVRTMRLKYTNSQNMEEERTVCQLHYVAWPDHGVPTNVQPLLDMVRLVRDTQASETLPVLVHCSAGCGRTGTICAIDYVWGLLRTGKLTDDFSLLALIREMRKQRIAMVQTKEQYVLVHQAVRELFKEQLLMIDSHPYENINIEGLLIIKEEENHYDTVENLSNISVEEKKDNTMEKDVAPPLPQKKHPFYSSKQEKDVENLSAQQRSISHSDKTKSHRTSTNSNLQPLSKPLVPMDGASHNLQAPQIIPKKPMNNPIPSKGILRVPHLKSLNSTAPVKRSRSLKLSNIAFKQRGCSTSTDFPAEMKRRSLESNIDESASVLDECGRRENFFDEPTMLEQQPSVPLSTLRSTQLRMQPKYDLVSGMEEKRLLVRSLTTFDMRQRNAAPVTSPDKKPIPPDQSKCRLARSNTQVDFSRVLHERIYGQKVARASDFDGKNASRRLPSESQAPLSVHNVPKPIDSMVKFPERRNRSGISGSTNHASLGTHQSTSIYDNPKPSYKMSSPGNAISASRSSHPKDRININCNGSATKFNDRKLPSDFRMLSVGCSNYGHVRLPSGGEALYSEYPSVEVQKQQQRVGTSQHSQAVQVQEPLRLPGEFTHPSNNGDDAQRFMRMNGSAPHRPVHGKTMNQVPQGAKHLRGPPSSGDSKIAKNSSDMRPSRNPNGAPGASWPGPYRLPANEPDGSRDDRLLKSHKDLNSSTPGAGANTSRIDHVNGPAPDSMTRTGDYFSNAPGVDIDQVAASIPQKDASKSNLMKVALEAFNLRRSRRQARLPEATPSPSSSKGSSSASTAGGSKKRQQQYL</sequence>
<dbReference type="Gene3D" id="3.90.190.10">
    <property type="entry name" value="Protein tyrosine phosphatase superfamily"/>
    <property type="match status" value="1"/>
</dbReference>
<dbReference type="EMBL" id="AP028910">
    <property type="protein sequence ID" value="BES91531.1"/>
    <property type="molecule type" value="Genomic_DNA"/>
</dbReference>
<accession>A0ABN7AKV9</accession>
<evidence type="ECO:0000256" key="4">
    <source>
        <dbReference type="ARBA" id="ARBA00034734"/>
    </source>
</evidence>
<evidence type="ECO:0000259" key="7">
    <source>
        <dbReference type="PROSITE" id="PS50056"/>
    </source>
</evidence>
<feature type="region of interest" description="Disordered" evidence="5">
    <location>
        <begin position="613"/>
        <end position="700"/>
    </location>
</feature>
<proteinExistence type="inferred from homology"/>
<feature type="compositionally biased region" description="Polar residues" evidence="5">
    <location>
        <begin position="824"/>
        <end position="842"/>
    </location>
</feature>
<feature type="domain" description="Tyrosine-protein phosphatase" evidence="6">
    <location>
        <begin position="33"/>
        <end position="303"/>
    </location>
</feature>
<feature type="compositionally biased region" description="Basic and acidic residues" evidence="5">
    <location>
        <begin position="862"/>
        <end position="876"/>
    </location>
</feature>
<keyword evidence="9" id="KW-1185">Reference proteome</keyword>
<evidence type="ECO:0000256" key="1">
    <source>
        <dbReference type="ARBA" id="ARBA00013064"/>
    </source>
</evidence>
<feature type="region of interest" description="Disordered" evidence="5">
    <location>
        <begin position="943"/>
        <end position="982"/>
    </location>
</feature>
<evidence type="ECO:0000256" key="5">
    <source>
        <dbReference type="SAM" id="MobiDB-lite"/>
    </source>
</evidence>
<dbReference type="InterPro" id="IPR003595">
    <property type="entry name" value="Tyr_Pase_cat"/>
</dbReference>
<evidence type="ECO:0000313" key="8">
    <source>
        <dbReference type="EMBL" id="BES91531.1"/>
    </source>
</evidence>
<organism evidence="8 9">
    <name type="scientific">Nesidiocoris tenuis</name>
    <dbReference type="NCBI Taxonomy" id="355587"/>
    <lineage>
        <taxon>Eukaryota</taxon>
        <taxon>Metazoa</taxon>
        <taxon>Ecdysozoa</taxon>
        <taxon>Arthropoda</taxon>
        <taxon>Hexapoda</taxon>
        <taxon>Insecta</taxon>
        <taxon>Pterygota</taxon>
        <taxon>Neoptera</taxon>
        <taxon>Paraneoptera</taxon>
        <taxon>Hemiptera</taxon>
        <taxon>Heteroptera</taxon>
        <taxon>Panheteroptera</taxon>
        <taxon>Cimicomorpha</taxon>
        <taxon>Miridae</taxon>
        <taxon>Dicyphina</taxon>
        <taxon>Nesidiocoris</taxon>
    </lineage>
</organism>
<feature type="compositionally biased region" description="Basic and acidic residues" evidence="5">
    <location>
        <begin position="345"/>
        <end position="357"/>
    </location>
</feature>
<feature type="region of interest" description="Disordered" evidence="5">
    <location>
        <begin position="345"/>
        <end position="409"/>
    </location>
</feature>